<evidence type="ECO:0000256" key="4">
    <source>
        <dbReference type="ARBA" id="ARBA00022490"/>
    </source>
</evidence>
<dbReference type="EMBL" id="LYOR01000001">
    <property type="protein sequence ID" value="OFV66735.1"/>
    <property type="molecule type" value="Genomic_DNA"/>
</dbReference>
<keyword evidence="6" id="KW-0143">Chaperone</keyword>
<comment type="subcellular location">
    <subcellularLocation>
        <location evidence="2">Cytoplasm</location>
    </subcellularLocation>
</comment>
<keyword evidence="4" id="KW-0963">Cytoplasm</keyword>
<comment type="caution">
    <text evidence="12">The sequence shown here is derived from an EMBL/GenBank/DDBJ whole genome shotgun (WGS) entry which is preliminary data.</text>
</comment>
<sequence>MIFMSERIGEEMGVSPGDTISVNYIGRLDDGTVFDTSYEDIAKKEGIYTPQRIYEPLIFEVGAGQVIKGFDEAVIGMKVNETKEIVIPPGEAYGEWDPNMVTVVPRETEIPLEERFDRSFRIPLQEFYMGFGEGHEVGDRLLAPGSEIHLIVDEISPDGVLLSYDLKEGDRFTLRDLWNETVVAVDDDQITVRHELNVGDRVTLPQQPWSSLVVAVSEDNATLLAEEMEYPEIQTPYGLATVSMNEREITIDFNHRLAGKTLTFEVTVVSINR</sequence>
<organism evidence="12 13">
    <name type="scientific">Candidatus Syntropharchaeum butanivorans</name>
    <dbReference type="NCBI Taxonomy" id="1839936"/>
    <lineage>
        <taxon>Archaea</taxon>
        <taxon>Methanobacteriati</taxon>
        <taxon>Methanobacteriota</taxon>
        <taxon>Stenosarchaea group</taxon>
        <taxon>Methanomicrobia</taxon>
        <taxon>Methanosarcinales</taxon>
        <taxon>ANME-2 cluster</taxon>
        <taxon>Candidatus Syntropharchaeum</taxon>
    </lineage>
</organism>
<dbReference type="GO" id="GO:0005737">
    <property type="term" value="C:cytoplasm"/>
    <property type="evidence" value="ECO:0007669"/>
    <property type="project" value="UniProtKB-SubCell"/>
</dbReference>
<evidence type="ECO:0000256" key="3">
    <source>
        <dbReference type="ARBA" id="ARBA00006577"/>
    </source>
</evidence>
<dbReference type="EMBL" id="DRIE01000090">
    <property type="protein sequence ID" value="HEC57255.1"/>
    <property type="molecule type" value="Genomic_DNA"/>
</dbReference>
<reference evidence="11" key="2">
    <citation type="journal article" date="2020" name="mSystems">
        <title>Genome- and Community-Level Interaction Insights into Carbon Utilization and Element Cycling Functions of Hydrothermarchaeota in Hydrothermal Sediment.</title>
        <authorList>
            <person name="Zhou Z."/>
            <person name="Liu Y."/>
            <person name="Xu W."/>
            <person name="Pan J."/>
            <person name="Luo Z.H."/>
            <person name="Li M."/>
        </authorList>
    </citation>
    <scope>NUCLEOTIDE SEQUENCE [LARGE SCALE GENOMIC DNA]</scope>
    <source>
        <strain evidence="11">HyVt-386</strain>
    </source>
</reference>
<dbReference type="STRING" id="1839936.SBU_000028"/>
<evidence type="ECO:0000256" key="9">
    <source>
        <dbReference type="RuleBase" id="RU003915"/>
    </source>
</evidence>
<dbReference type="SUPFAM" id="SSF54534">
    <property type="entry name" value="FKBP-like"/>
    <property type="match status" value="2"/>
</dbReference>
<dbReference type="InterPro" id="IPR046357">
    <property type="entry name" value="PPIase_dom_sf"/>
</dbReference>
<evidence type="ECO:0000256" key="1">
    <source>
        <dbReference type="ARBA" id="ARBA00000971"/>
    </source>
</evidence>
<keyword evidence="7 8" id="KW-0413">Isomerase</keyword>
<dbReference type="Gene3D" id="3.10.50.40">
    <property type="match status" value="2"/>
</dbReference>
<name>A0A1F2P6H1_9EURY</name>
<gene>
    <name evidence="11" type="ORF">ENI32_05165</name>
    <name evidence="12" type="ORF">SBU_000028</name>
</gene>
<reference evidence="12 13" key="1">
    <citation type="submission" date="2016-05" db="EMBL/GenBank/DDBJ databases">
        <title>Microbial consortia oxidize butane by reversing methanogenesis.</title>
        <authorList>
            <person name="Laso-Perez R."/>
            <person name="Richter M."/>
            <person name="Wegener G."/>
            <person name="Musat F."/>
        </authorList>
    </citation>
    <scope>NUCLEOTIDE SEQUENCE [LARGE SCALE GENOMIC DNA]</scope>
    <source>
        <strain evidence="12">BOX1</strain>
    </source>
</reference>
<dbReference type="EC" id="5.2.1.8" evidence="9"/>
<dbReference type="GO" id="GO:0003755">
    <property type="term" value="F:peptidyl-prolyl cis-trans isomerase activity"/>
    <property type="evidence" value="ECO:0007669"/>
    <property type="project" value="UniProtKB-UniRule"/>
</dbReference>
<feature type="domain" description="PPIase FKBP-type" evidence="10">
    <location>
        <begin position="17"/>
        <end position="113"/>
    </location>
</feature>
<dbReference type="PANTHER" id="PTHR47861:SF3">
    <property type="entry name" value="FKBP-TYPE PEPTIDYL-PROLYL CIS-TRANS ISOMERASE SLYD"/>
    <property type="match status" value="1"/>
</dbReference>
<evidence type="ECO:0000256" key="8">
    <source>
        <dbReference type="PROSITE-ProRule" id="PRU00277"/>
    </source>
</evidence>
<evidence type="ECO:0000256" key="7">
    <source>
        <dbReference type="ARBA" id="ARBA00023235"/>
    </source>
</evidence>
<accession>A0A1F2P6H1</accession>
<evidence type="ECO:0000313" key="11">
    <source>
        <dbReference type="EMBL" id="HEC57255.1"/>
    </source>
</evidence>
<evidence type="ECO:0000259" key="10">
    <source>
        <dbReference type="PROSITE" id="PS50059"/>
    </source>
</evidence>
<evidence type="ECO:0000256" key="6">
    <source>
        <dbReference type="ARBA" id="ARBA00023186"/>
    </source>
</evidence>
<dbReference type="InterPro" id="IPR001179">
    <property type="entry name" value="PPIase_FKBP_dom"/>
</dbReference>
<keyword evidence="5 8" id="KW-0697">Rotamase</keyword>
<evidence type="ECO:0000256" key="2">
    <source>
        <dbReference type="ARBA" id="ARBA00004496"/>
    </source>
</evidence>
<dbReference type="Pfam" id="PF00254">
    <property type="entry name" value="FKBP_C"/>
    <property type="match status" value="1"/>
</dbReference>
<dbReference type="Proteomes" id="UP000885936">
    <property type="component" value="Unassembled WGS sequence"/>
</dbReference>
<evidence type="ECO:0000313" key="13">
    <source>
        <dbReference type="Proteomes" id="UP000185779"/>
    </source>
</evidence>
<dbReference type="Proteomes" id="UP000185779">
    <property type="component" value="Unassembled WGS sequence"/>
</dbReference>
<protein>
    <recommendedName>
        <fullName evidence="9">Peptidyl-prolyl cis-trans isomerase</fullName>
        <ecNumber evidence="9">5.2.1.8</ecNumber>
    </recommendedName>
</protein>
<dbReference type="PANTHER" id="PTHR47861">
    <property type="entry name" value="FKBP-TYPE PEPTIDYL-PROLYL CIS-TRANS ISOMERASE SLYD"/>
    <property type="match status" value="1"/>
</dbReference>
<keyword evidence="13" id="KW-1185">Reference proteome</keyword>
<dbReference type="GO" id="GO:0042026">
    <property type="term" value="P:protein refolding"/>
    <property type="evidence" value="ECO:0007669"/>
    <property type="project" value="UniProtKB-ARBA"/>
</dbReference>
<dbReference type="PROSITE" id="PS50059">
    <property type="entry name" value="FKBP_PPIASE"/>
    <property type="match status" value="1"/>
</dbReference>
<proteinExistence type="inferred from homology"/>
<evidence type="ECO:0000256" key="5">
    <source>
        <dbReference type="ARBA" id="ARBA00023110"/>
    </source>
</evidence>
<dbReference type="AlphaFoldDB" id="A0A1F2P6H1"/>
<comment type="similarity">
    <text evidence="3 9">Belongs to the FKBP-type PPIase family.</text>
</comment>
<comment type="catalytic activity">
    <reaction evidence="1 8 9">
        <text>[protein]-peptidylproline (omega=180) = [protein]-peptidylproline (omega=0)</text>
        <dbReference type="Rhea" id="RHEA:16237"/>
        <dbReference type="Rhea" id="RHEA-COMP:10747"/>
        <dbReference type="Rhea" id="RHEA-COMP:10748"/>
        <dbReference type="ChEBI" id="CHEBI:83833"/>
        <dbReference type="ChEBI" id="CHEBI:83834"/>
        <dbReference type="EC" id="5.2.1.8"/>
    </reaction>
</comment>
<evidence type="ECO:0000313" key="12">
    <source>
        <dbReference type="EMBL" id="OFV66735.1"/>
    </source>
</evidence>